<evidence type="ECO:0000313" key="2">
    <source>
        <dbReference type="EMBL" id="KAF7317242.1"/>
    </source>
</evidence>
<keyword evidence="3" id="KW-1185">Reference proteome</keyword>
<name>A0A8H6TIC5_MYCCL</name>
<reference evidence="2" key="1">
    <citation type="submission" date="2020-05" db="EMBL/GenBank/DDBJ databases">
        <title>Mycena genomes resolve the evolution of fungal bioluminescence.</title>
        <authorList>
            <person name="Tsai I.J."/>
        </authorList>
    </citation>
    <scope>NUCLEOTIDE SEQUENCE</scope>
    <source>
        <strain evidence="2">110903Hualien_Pintung</strain>
    </source>
</reference>
<feature type="compositionally biased region" description="Low complexity" evidence="1">
    <location>
        <begin position="424"/>
        <end position="435"/>
    </location>
</feature>
<proteinExistence type="predicted"/>
<feature type="region of interest" description="Disordered" evidence="1">
    <location>
        <begin position="1"/>
        <end position="49"/>
    </location>
</feature>
<protein>
    <submittedName>
        <fullName evidence="2">Uncharacterized protein</fullName>
    </submittedName>
</protein>
<gene>
    <name evidence="2" type="ORF">HMN09_00459300</name>
</gene>
<accession>A0A8H6TIC5</accession>
<comment type="caution">
    <text evidence="2">The sequence shown here is derived from an EMBL/GenBank/DDBJ whole genome shotgun (WGS) entry which is preliminary data.</text>
</comment>
<sequence length="483" mass="49926">MSESSPPPSSSGSLDGPAPGPPSSPTPARKVATTPTKAPITSPKPTPPHLARVVLTASNLSELAVRTPELFQENPSFGVDLPISPPPLANANDHLSSPFIGIGVGTGTGTASPLLPEDHSEVELSSPFLESVASDSYSGRAGSKSPLHNLDTFALSSSPSQASPTDALSADLEALNTSPHVSEWELASPAPRTDGPQGCGDPSDTQNELEDDLFSVNSPYHIRLEDRSSAAPAPQTHAAAVVGLGITLPVFVPSAVGQVPGILSPNADADAVFREGSRTPAPSTPVTDGGVWDPSDGCGAEKIEGKGEDDMGLDVQASEGGIEKGKNKDSEEWDTDEEEDFEMELMCRTAGVVTRAATKRGEDSGAAVQVVEGGLVSSSVERPEVSEVSGNGTGLGASTSNLDEAMHCGSRILRRRRREHTAGSEASAASSVVSPNPSPVKKRRYGEVVNEKGEGDEKGEDDKARDHLREPSGMSTGLAVGAW</sequence>
<dbReference type="AlphaFoldDB" id="A0A8H6TIC5"/>
<feature type="region of interest" description="Disordered" evidence="1">
    <location>
        <begin position="414"/>
        <end position="483"/>
    </location>
</feature>
<organism evidence="2 3">
    <name type="scientific">Mycena chlorophos</name>
    <name type="common">Agaric fungus</name>
    <name type="synonym">Agaricus chlorophos</name>
    <dbReference type="NCBI Taxonomy" id="658473"/>
    <lineage>
        <taxon>Eukaryota</taxon>
        <taxon>Fungi</taxon>
        <taxon>Dikarya</taxon>
        <taxon>Basidiomycota</taxon>
        <taxon>Agaricomycotina</taxon>
        <taxon>Agaricomycetes</taxon>
        <taxon>Agaricomycetidae</taxon>
        <taxon>Agaricales</taxon>
        <taxon>Marasmiineae</taxon>
        <taxon>Mycenaceae</taxon>
        <taxon>Mycena</taxon>
    </lineage>
</organism>
<dbReference type="EMBL" id="JACAZE010000005">
    <property type="protein sequence ID" value="KAF7317242.1"/>
    <property type="molecule type" value="Genomic_DNA"/>
</dbReference>
<feature type="region of interest" description="Disordered" evidence="1">
    <location>
        <begin position="377"/>
        <end position="401"/>
    </location>
</feature>
<evidence type="ECO:0000313" key="3">
    <source>
        <dbReference type="Proteomes" id="UP000613580"/>
    </source>
</evidence>
<dbReference type="Proteomes" id="UP000613580">
    <property type="component" value="Unassembled WGS sequence"/>
</dbReference>
<evidence type="ECO:0000256" key="1">
    <source>
        <dbReference type="SAM" id="MobiDB-lite"/>
    </source>
</evidence>
<feature type="region of interest" description="Disordered" evidence="1">
    <location>
        <begin position="185"/>
        <end position="209"/>
    </location>
</feature>
<feature type="compositionally biased region" description="Basic and acidic residues" evidence="1">
    <location>
        <begin position="445"/>
        <end position="470"/>
    </location>
</feature>